<dbReference type="AntiFam" id="ANF00013">
    <property type="entry name" value="tRNA translation"/>
</dbReference>
<dbReference type="AlphaFoldDB" id="A0A0S4KSW3"/>
<evidence type="ECO:0000256" key="1">
    <source>
        <dbReference type="SAM" id="MobiDB-lite"/>
    </source>
</evidence>
<organism evidence="2 3">
    <name type="scientific">Candidatus Nitrospira inopinata</name>
    <dbReference type="NCBI Taxonomy" id="1715989"/>
    <lineage>
        <taxon>Bacteria</taxon>
        <taxon>Pseudomonadati</taxon>
        <taxon>Nitrospirota</taxon>
        <taxon>Nitrospiria</taxon>
        <taxon>Nitrospirales</taxon>
        <taxon>Nitrospiraceae</taxon>
        <taxon>Nitrospira</taxon>
    </lineage>
</organism>
<evidence type="ECO:0000313" key="2">
    <source>
        <dbReference type="EMBL" id="CUQ66393.1"/>
    </source>
</evidence>
<dbReference type="STRING" id="1715989.NITINOP_1418"/>
<dbReference type="EMBL" id="LN885086">
    <property type="protein sequence ID" value="CUQ66393.1"/>
    <property type="molecule type" value="Genomic_DNA"/>
</dbReference>
<name>A0A0S4KSW3_9BACT</name>
<sequence length="75" mass="7902">MVDVAQLVRAPDCGSGGRGFDTRHPPHFVISPGLSLATIQVYWLGPLLAGEQQPGPGRTSLEPVTLSRSEAGDFS</sequence>
<protein>
    <submittedName>
        <fullName evidence="2">Uncharacterized protein</fullName>
    </submittedName>
</protein>
<accession>A0A0S4KSW3</accession>
<dbReference type="Proteomes" id="UP000066284">
    <property type="component" value="Chromosome 1"/>
</dbReference>
<gene>
    <name evidence="2" type="ORF">NITINOP_1418</name>
</gene>
<proteinExistence type="predicted"/>
<keyword evidence="3" id="KW-1185">Reference proteome</keyword>
<reference evidence="3" key="1">
    <citation type="submission" date="2015-09" db="EMBL/GenBank/DDBJ databases">
        <authorList>
            <person name="Daims H."/>
        </authorList>
    </citation>
    <scope>NUCLEOTIDE SEQUENCE [LARGE SCALE GENOMIC DNA]</scope>
</reference>
<dbReference type="KEGG" id="nio:NITINOP_1418"/>
<evidence type="ECO:0000313" key="3">
    <source>
        <dbReference type="Proteomes" id="UP000066284"/>
    </source>
</evidence>
<feature type="region of interest" description="Disordered" evidence="1">
    <location>
        <begin position="52"/>
        <end position="75"/>
    </location>
</feature>